<dbReference type="STRING" id="192903.SAMN04488513_1064"/>
<dbReference type="EMBL" id="FQYU01000006">
    <property type="protein sequence ID" value="SHJ56352.1"/>
    <property type="molecule type" value="Genomic_DNA"/>
</dbReference>
<proteinExistence type="predicted"/>
<evidence type="ECO:0000313" key="1">
    <source>
        <dbReference type="EMBL" id="SHJ56352.1"/>
    </source>
</evidence>
<dbReference type="AlphaFoldDB" id="A0A1M6KBT8"/>
<keyword evidence="2" id="KW-1185">Reference proteome</keyword>
<sequence length="269" mass="29786">MKTNLFKTNIMKTNFKFLAAISMLGLLLHSCSSDDDGSSALDAPVISNFEYGEGSDHSTEQYVYKGSDIHLEAEITAEAVVSSITLEIHAHDLTPGEGEEDWEFEQVYTDADYLVINPTFHEHVDVPANIPAGEYHIELTVTDELGNSTEVEGHIQILDPITLSDISVSETAARGSDFHAEFVVDAVNGIHSITVDVHTHEVTPGEGEEEWDYEEEFMGDYHEQTSAEFHEHIDIPATAPAGEYHVIFTVEDEDGNTVEYETHIDVTAE</sequence>
<organism evidence="1 2">
    <name type="scientific">Pseudozobellia thermophila</name>
    <dbReference type="NCBI Taxonomy" id="192903"/>
    <lineage>
        <taxon>Bacteria</taxon>
        <taxon>Pseudomonadati</taxon>
        <taxon>Bacteroidota</taxon>
        <taxon>Flavobacteriia</taxon>
        <taxon>Flavobacteriales</taxon>
        <taxon>Flavobacteriaceae</taxon>
        <taxon>Pseudozobellia</taxon>
    </lineage>
</organism>
<name>A0A1M6KBT8_9FLAO</name>
<evidence type="ECO:0008006" key="3">
    <source>
        <dbReference type="Google" id="ProtNLM"/>
    </source>
</evidence>
<dbReference type="InterPro" id="IPR027829">
    <property type="entry name" value="DUF4625"/>
</dbReference>
<dbReference type="Proteomes" id="UP000184543">
    <property type="component" value="Unassembled WGS sequence"/>
</dbReference>
<protein>
    <recommendedName>
        <fullName evidence="3">DUF4625 domain-containing protein</fullName>
    </recommendedName>
</protein>
<dbReference type="Pfam" id="PF15418">
    <property type="entry name" value="DUF4625"/>
    <property type="match status" value="2"/>
</dbReference>
<gene>
    <name evidence="1" type="ORF">SAMN04488513_1064</name>
</gene>
<evidence type="ECO:0000313" key="2">
    <source>
        <dbReference type="Proteomes" id="UP000184543"/>
    </source>
</evidence>
<accession>A0A1M6KBT8</accession>
<reference evidence="2" key="1">
    <citation type="submission" date="2016-11" db="EMBL/GenBank/DDBJ databases">
        <authorList>
            <person name="Varghese N."/>
            <person name="Submissions S."/>
        </authorList>
    </citation>
    <scope>NUCLEOTIDE SEQUENCE [LARGE SCALE GENOMIC DNA]</scope>
    <source>
        <strain evidence="2">DSM 19858</strain>
    </source>
</reference>